<dbReference type="PANTHER" id="PTHR41386:SF1">
    <property type="entry name" value="MEMBRANE PROTEIN"/>
    <property type="match status" value="1"/>
</dbReference>
<dbReference type="Proteomes" id="UP000578569">
    <property type="component" value="Unassembled WGS sequence"/>
</dbReference>
<keyword evidence="3" id="KW-1185">Reference proteome</keyword>
<evidence type="ECO:0000313" key="3">
    <source>
        <dbReference type="Proteomes" id="UP000578569"/>
    </source>
</evidence>
<keyword evidence="1" id="KW-0812">Transmembrane</keyword>
<evidence type="ECO:0000256" key="1">
    <source>
        <dbReference type="SAM" id="Phobius"/>
    </source>
</evidence>
<dbReference type="AlphaFoldDB" id="A0A839Z355"/>
<dbReference type="Pfam" id="PF06210">
    <property type="entry name" value="DUF1003"/>
    <property type="match status" value="1"/>
</dbReference>
<accession>A0A839Z355</accession>
<gene>
    <name evidence="2" type="ORF">FHS50_000037</name>
</gene>
<dbReference type="PANTHER" id="PTHR41386">
    <property type="entry name" value="INTEGRAL MEMBRANE PROTEIN-RELATED"/>
    <property type="match status" value="1"/>
</dbReference>
<dbReference type="RefSeq" id="WP_183932349.1">
    <property type="nucleotide sequence ID" value="NZ_JACICF010000001.1"/>
</dbReference>
<organism evidence="2 3">
    <name type="scientific">Sphingomicrobium lutaoense</name>
    <dbReference type="NCBI Taxonomy" id="515949"/>
    <lineage>
        <taxon>Bacteria</taxon>
        <taxon>Pseudomonadati</taxon>
        <taxon>Pseudomonadota</taxon>
        <taxon>Alphaproteobacteria</taxon>
        <taxon>Sphingomonadales</taxon>
        <taxon>Sphingomonadaceae</taxon>
        <taxon>Sphingomicrobium</taxon>
    </lineage>
</organism>
<keyword evidence="1" id="KW-1133">Transmembrane helix</keyword>
<dbReference type="InterPro" id="IPR010406">
    <property type="entry name" value="DUF1003"/>
</dbReference>
<feature type="transmembrane region" description="Helical" evidence="1">
    <location>
        <begin position="103"/>
        <end position="123"/>
    </location>
</feature>
<feature type="transmembrane region" description="Helical" evidence="1">
    <location>
        <begin position="63"/>
        <end position="83"/>
    </location>
</feature>
<name>A0A839Z355_9SPHN</name>
<proteinExistence type="predicted"/>
<reference evidence="2 3" key="1">
    <citation type="submission" date="2020-08" db="EMBL/GenBank/DDBJ databases">
        <title>Genomic Encyclopedia of Type Strains, Phase IV (KMG-IV): sequencing the most valuable type-strain genomes for metagenomic binning, comparative biology and taxonomic classification.</title>
        <authorList>
            <person name="Goeker M."/>
        </authorList>
    </citation>
    <scope>NUCLEOTIDE SEQUENCE [LARGE SCALE GENOMIC DNA]</scope>
    <source>
        <strain evidence="2 3">DSM 24194</strain>
    </source>
</reference>
<comment type="caution">
    <text evidence="2">The sequence shown here is derived from an EMBL/GenBank/DDBJ whole genome shotgun (WGS) entry which is preliminary data.</text>
</comment>
<protein>
    <submittedName>
        <fullName evidence="2">Putative membrane protein</fullName>
    </submittedName>
</protein>
<sequence>MPKTTRRSVDQLALDLLGKSIDQVNRAEARVLDLVHFRRLTSRDANALAAEEASFGDRLADKVASIGGSWGFIIFFAVVLASWMLLNSGVPAVLDVRFDPYPFIFLNLVLSTLAAVQAPIIMMSQNRSSEKDRIAAKLDYEVNLRNELEIMRLHEKLDALTAALDAKSDAAAKDQN</sequence>
<dbReference type="EMBL" id="JACICF010000001">
    <property type="protein sequence ID" value="MBB3763014.1"/>
    <property type="molecule type" value="Genomic_DNA"/>
</dbReference>
<evidence type="ECO:0000313" key="2">
    <source>
        <dbReference type="EMBL" id="MBB3763014.1"/>
    </source>
</evidence>
<keyword evidence="1" id="KW-0472">Membrane</keyword>